<evidence type="ECO:0000313" key="9">
    <source>
        <dbReference type="EMBL" id="WAR28553.1"/>
    </source>
</evidence>
<reference evidence="9" key="1">
    <citation type="submission" date="2022-11" db="EMBL/GenBank/DDBJ databases">
        <title>Centuries of genome instability and evolution in soft-shell clam transmissible cancer (bioRxiv).</title>
        <authorList>
            <person name="Hart S.F.M."/>
            <person name="Yonemitsu M.A."/>
            <person name="Giersch R.M."/>
            <person name="Beal B.F."/>
            <person name="Arriagada G."/>
            <person name="Davis B.W."/>
            <person name="Ostrander E.A."/>
            <person name="Goff S.P."/>
            <person name="Metzger M.J."/>
        </authorList>
    </citation>
    <scope>NUCLEOTIDE SEQUENCE</scope>
    <source>
        <strain evidence="9">MELC-2E11</strain>
        <tissue evidence="9">Siphon/mantle</tissue>
    </source>
</reference>
<feature type="transmembrane region" description="Helical" evidence="8">
    <location>
        <begin position="467"/>
        <end position="487"/>
    </location>
</feature>
<evidence type="ECO:0000256" key="4">
    <source>
        <dbReference type="ARBA" id="ARBA00022857"/>
    </source>
</evidence>
<dbReference type="PANTHER" id="PTHR23023">
    <property type="entry name" value="DIMETHYLANILINE MONOOXYGENASE"/>
    <property type="match status" value="1"/>
</dbReference>
<evidence type="ECO:0000256" key="5">
    <source>
        <dbReference type="ARBA" id="ARBA00023002"/>
    </source>
</evidence>
<dbReference type="EC" id="1.-.-.-" evidence="7"/>
<evidence type="ECO:0000256" key="6">
    <source>
        <dbReference type="PIRNR" id="PIRNR000332"/>
    </source>
</evidence>
<dbReference type="PRINTS" id="PR00370">
    <property type="entry name" value="FMOXYGENASE"/>
</dbReference>
<keyword evidence="6 8" id="KW-0472">Membrane</keyword>
<sequence>MDTNTEAVDVVVIGGGISGVVTLKCLLDAGLSAVVIERTDDVGGLWKFRENDYGVMSFTHINVSKYNYCFSDFPFPDDVPDYPHNKDMAKYVGNYVEHFDLRKHIRFHKKVLNVKKENNTWTTKIKQVEADGKTVQDSAEEEVINSKFVAIATGHHAKPSYAKFPGQDSFKEKRVLLVGIGNSAVDVAVNCATVGRCKSVYVSTRSGAWVVPNYIFGHATDLYACRLFFKLPWKLANTIFEALNPKMQALSTQPTVSPTLIHHIQRGNIKVVPNVQRIEGSKVVFMDDTSAEFDNIILCTGYKIDLPYLEDGVRDVVLDDEHNDIKLYKNVFSPEIGSSLAFIGFVQPASGGVLTMSEIQARWFAEMCKGQVQLPSKSEMEANIAEEKIVCSSKYYKSARHTIQRDPIVYNDEIADLIGAKPSPMTNPGLAWRLLLSSCGASQWRLQGPNSWSGAADAVKKVPLTDLMNYSGILVVSVIGLVLAYFLSRVFGIY</sequence>
<keyword evidence="2 6" id="KW-0285">Flavoprotein</keyword>
<keyword evidence="6 7" id="KW-0503">Monooxygenase</keyword>
<evidence type="ECO:0000256" key="3">
    <source>
        <dbReference type="ARBA" id="ARBA00022827"/>
    </source>
</evidence>
<dbReference type="Pfam" id="PF00743">
    <property type="entry name" value="FMO-like"/>
    <property type="match status" value="1"/>
</dbReference>
<keyword evidence="4 6" id="KW-0521">NADP</keyword>
<evidence type="ECO:0000256" key="1">
    <source>
        <dbReference type="ARBA" id="ARBA00009183"/>
    </source>
</evidence>
<dbReference type="Proteomes" id="UP001164746">
    <property type="component" value="Chromosome 15"/>
</dbReference>
<evidence type="ECO:0000256" key="8">
    <source>
        <dbReference type="SAM" id="Phobius"/>
    </source>
</evidence>
<accession>A0ABY7G5V3</accession>
<comment type="cofactor">
    <cofactor evidence="6 7">
        <name>FAD</name>
        <dbReference type="ChEBI" id="CHEBI:57692"/>
    </cofactor>
</comment>
<dbReference type="Gene3D" id="3.50.50.60">
    <property type="entry name" value="FAD/NAD(P)-binding domain"/>
    <property type="match status" value="1"/>
</dbReference>
<gene>
    <name evidence="9" type="ORF">MAR_014257</name>
</gene>
<dbReference type="InterPro" id="IPR050346">
    <property type="entry name" value="FMO-like"/>
</dbReference>
<protein>
    <recommendedName>
        <fullName evidence="7">Flavin-containing monooxygenase</fullName>
        <ecNumber evidence="7">1.-.-.-</ecNumber>
    </recommendedName>
</protein>
<keyword evidence="8" id="KW-0812">Transmembrane</keyword>
<evidence type="ECO:0000256" key="7">
    <source>
        <dbReference type="RuleBase" id="RU361177"/>
    </source>
</evidence>
<dbReference type="PIRSF" id="PIRSF000332">
    <property type="entry name" value="FMO"/>
    <property type="match status" value="1"/>
</dbReference>
<name>A0ABY7G5V3_MYAAR</name>
<keyword evidence="3 6" id="KW-0274">FAD</keyword>
<organism evidence="9 10">
    <name type="scientific">Mya arenaria</name>
    <name type="common">Soft-shell clam</name>
    <dbReference type="NCBI Taxonomy" id="6604"/>
    <lineage>
        <taxon>Eukaryota</taxon>
        <taxon>Metazoa</taxon>
        <taxon>Spiralia</taxon>
        <taxon>Lophotrochozoa</taxon>
        <taxon>Mollusca</taxon>
        <taxon>Bivalvia</taxon>
        <taxon>Autobranchia</taxon>
        <taxon>Heteroconchia</taxon>
        <taxon>Euheterodonta</taxon>
        <taxon>Imparidentia</taxon>
        <taxon>Neoheterodontei</taxon>
        <taxon>Myida</taxon>
        <taxon>Myoidea</taxon>
        <taxon>Myidae</taxon>
        <taxon>Mya</taxon>
    </lineage>
</organism>
<dbReference type="EMBL" id="CP111026">
    <property type="protein sequence ID" value="WAR28553.1"/>
    <property type="molecule type" value="Genomic_DNA"/>
</dbReference>
<comment type="similarity">
    <text evidence="1 6 7">Belongs to the FMO family.</text>
</comment>
<comment type="subcellular location">
    <subcellularLocation>
        <location evidence="6">Endoplasmic reticulum membrane</location>
    </subcellularLocation>
</comment>
<keyword evidence="6" id="KW-0256">Endoplasmic reticulum</keyword>
<dbReference type="InterPro" id="IPR000960">
    <property type="entry name" value="Flavin_mOase"/>
</dbReference>
<dbReference type="SUPFAM" id="SSF51905">
    <property type="entry name" value="FAD/NAD(P)-binding domain"/>
    <property type="match status" value="2"/>
</dbReference>
<evidence type="ECO:0000256" key="2">
    <source>
        <dbReference type="ARBA" id="ARBA00022630"/>
    </source>
</evidence>
<evidence type="ECO:0000313" key="10">
    <source>
        <dbReference type="Proteomes" id="UP001164746"/>
    </source>
</evidence>
<proteinExistence type="inferred from homology"/>
<dbReference type="InterPro" id="IPR036188">
    <property type="entry name" value="FAD/NAD-bd_sf"/>
</dbReference>
<dbReference type="InterPro" id="IPR020946">
    <property type="entry name" value="Flavin_mOase-like"/>
</dbReference>
<keyword evidence="10" id="KW-1185">Reference proteome</keyword>
<keyword evidence="5 6" id="KW-0560">Oxidoreductase</keyword>
<keyword evidence="8" id="KW-1133">Transmembrane helix</keyword>